<evidence type="ECO:0000313" key="1">
    <source>
        <dbReference type="EMBL" id="MBW61719.1"/>
    </source>
</evidence>
<organism evidence="1">
    <name type="scientific">Anopheles marajoara</name>
    <dbReference type="NCBI Taxonomy" id="58244"/>
    <lineage>
        <taxon>Eukaryota</taxon>
        <taxon>Metazoa</taxon>
        <taxon>Ecdysozoa</taxon>
        <taxon>Arthropoda</taxon>
        <taxon>Hexapoda</taxon>
        <taxon>Insecta</taxon>
        <taxon>Pterygota</taxon>
        <taxon>Neoptera</taxon>
        <taxon>Endopterygota</taxon>
        <taxon>Diptera</taxon>
        <taxon>Nematocera</taxon>
        <taxon>Culicoidea</taxon>
        <taxon>Culicidae</taxon>
        <taxon>Anophelinae</taxon>
        <taxon>Anopheles</taxon>
    </lineage>
</organism>
<name>A0A2M4C8Y5_9DIPT</name>
<protein>
    <submittedName>
        <fullName evidence="1">Putative secreted protein</fullName>
    </submittedName>
</protein>
<dbReference type="EMBL" id="GGFJ01012578">
    <property type="protein sequence ID" value="MBW61719.1"/>
    <property type="molecule type" value="Transcribed_RNA"/>
</dbReference>
<proteinExistence type="predicted"/>
<accession>A0A2M4C8Y5</accession>
<dbReference type="AlphaFoldDB" id="A0A2M4C8Y5"/>
<reference evidence="1" key="1">
    <citation type="submission" date="2018-01" db="EMBL/GenBank/DDBJ databases">
        <title>An insight into the sialome of Amazonian anophelines.</title>
        <authorList>
            <person name="Ribeiro J.M."/>
            <person name="Scarpassa V."/>
            <person name="Calvo E."/>
        </authorList>
    </citation>
    <scope>NUCLEOTIDE SEQUENCE</scope>
    <source>
        <tissue evidence="1">Salivary glands</tissue>
    </source>
</reference>
<sequence>MVPLCAMCVRGLVQFCFAKQSARTVLRCNYLASLHGSFALNAASPSVMVRVQSTSSLAYLLYQHADATSTASTICAMVLNGGRCKGCCNANKIVLPTAAE</sequence>